<evidence type="ECO:0000256" key="1">
    <source>
        <dbReference type="ARBA" id="ARBA00007169"/>
    </source>
</evidence>
<dbReference type="Gene3D" id="3.40.50.1820">
    <property type="entry name" value="alpha/beta hydrolase"/>
    <property type="match status" value="1"/>
</dbReference>
<dbReference type="SMART" id="SM00824">
    <property type="entry name" value="PKS_TE"/>
    <property type="match status" value="1"/>
</dbReference>
<keyword evidence="5" id="KW-1185">Reference proteome</keyword>
<evidence type="ECO:0000313" key="4">
    <source>
        <dbReference type="EMBL" id="SNT54480.1"/>
    </source>
</evidence>
<dbReference type="RefSeq" id="WP_089212109.1">
    <property type="nucleotide sequence ID" value="NZ_FZOD01000059.1"/>
</dbReference>
<dbReference type="InterPro" id="IPR029058">
    <property type="entry name" value="AB_hydrolase_fold"/>
</dbReference>
<dbReference type="AlphaFoldDB" id="A0A239NI76"/>
<organism evidence="4 5">
    <name type="scientific">Streptosporangium subroseum</name>
    <dbReference type="NCBI Taxonomy" id="106412"/>
    <lineage>
        <taxon>Bacteria</taxon>
        <taxon>Bacillati</taxon>
        <taxon>Actinomycetota</taxon>
        <taxon>Actinomycetes</taxon>
        <taxon>Streptosporangiales</taxon>
        <taxon>Streptosporangiaceae</taxon>
        <taxon>Streptosporangium</taxon>
    </lineage>
</organism>
<dbReference type="OrthoDB" id="8480037at2"/>
<reference evidence="4 5" key="1">
    <citation type="submission" date="2017-06" db="EMBL/GenBank/DDBJ databases">
        <authorList>
            <person name="Kim H.J."/>
            <person name="Triplett B.A."/>
        </authorList>
    </citation>
    <scope>NUCLEOTIDE SEQUENCE [LARGE SCALE GENOMIC DNA]</scope>
    <source>
        <strain evidence="4 5">CGMCC 4.2132</strain>
    </source>
</reference>
<dbReference type="EMBL" id="FZOD01000059">
    <property type="protein sequence ID" value="SNT54480.1"/>
    <property type="molecule type" value="Genomic_DNA"/>
</dbReference>
<protein>
    <submittedName>
        <fullName evidence="4">Pyochelin biosynthetic protein PchC</fullName>
    </submittedName>
</protein>
<dbReference type="InterPro" id="IPR001031">
    <property type="entry name" value="Thioesterase"/>
</dbReference>
<proteinExistence type="inferred from homology"/>
<accession>A0A239NI76</accession>
<evidence type="ECO:0000256" key="2">
    <source>
        <dbReference type="ARBA" id="ARBA00022801"/>
    </source>
</evidence>
<evidence type="ECO:0000259" key="3">
    <source>
        <dbReference type="SMART" id="SM00824"/>
    </source>
</evidence>
<dbReference type="InterPro" id="IPR020802">
    <property type="entry name" value="TesA-like"/>
</dbReference>
<dbReference type="Pfam" id="PF00975">
    <property type="entry name" value="Thioesterase"/>
    <property type="match status" value="1"/>
</dbReference>
<dbReference type="SUPFAM" id="SSF53474">
    <property type="entry name" value="alpha/beta-Hydrolases"/>
    <property type="match status" value="1"/>
</dbReference>
<dbReference type="PANTHER" id="PTHR11487">
    <property type="entry name" value="THIOESTERASE"/>
    <property type="match status" value="1"/>
</dbReference>
<keyword evidence="2" id="KW-0378">Hydrolase</keyword>
<comment type="similarity">
    <text evidence="1">Belongs to the thioesterase family.</text>
</comment>
<dbReference type="InterPro" id="IPR012223">
    <property type="entry name" value="TEII"/>
</dbReference>
<dbReference type="GO" id="GO:0008610">
    <property type="term" value="P:lipid biosynthetic process"/>
    <property type="evidence" value="ECO:0007669"/>
    <property type="project" value="TreeGrafter"/>
</dbReference>
<dbReference type="Proteomes" id="UP000198282">
    <property type="component" value="Unassembled WGS sequence"/>
</dbReference>
<name>A0A239NI76_9ACTN</name>
<evidence type="ECO:0000313" key="5">
    <source>
        <dbReference type="Proteomes" id="UP000198282"/>
    </source>
</evidence>
<dbReference type="GO" id="GO:0016787">
    <property type="term" value="F:hydrolase activity"/>
    <property type="evidence" value="ECO:0007669"/>
    <property type="project" value="UniProtKB-KW"/>
</dbReference>
<feature type="domain" description="Thioesterase TesA-like" evidence="3">
    <location>
        <begin position="27"/>
        <end position="250"/>
    </location>
</feature>
<sequence length="253" mass="28077">MLDSRTRRSGAWLRTMTRSPVPRIRLVCFPHAGGAASFFRPWADLVSAEVELFAVRYPGREDRIVEPFAERFDDLVEAVVEECLRLADAPLAFFGHSMGASVAYEVALRLQLDHGIRLRGLFVSARSAPDHEKKSDLAGAADDKLVEHLTELGGTNVQALEHPELLDLVLPAIRADYRLVESYEPTIKGAVLDTPISVYYGDAEEDLSEESVMAWSAVTTGPFRTRSFEGGHFYLTDHLPVLVADMLTTFGRT</sequence>
<dbReference type="PANTHER" id="PTHR11487:SF0">
    <property type="entry name" value="S-ACYL FATTY ACID SYNTHASE THIOESTERASE, MEDIUM CHAIN"/>
    <property type="match status" value="1"/>
</dbReference>
<gene>
    <name evidence="4" type="ORF">SAMN05216276_10593</name>
</gene>